<gene>
    <name evidence="3" type="ORF">B0H17DRAFT_89251</name>
</gene>
<feature type="region of interest" description="Disordered" evidence="1">
    <location>
        <begin position="189"/>
        <end position="212"/>
    </location>
</feature>
<evidence type="ECO:0000256" key="1">
    <source>
        <dbReference type="SAM" id="MobiDB-lite"/>
    </source>
</evidence>
<reference evidence="3" key="1">
    <citation type="submission" date="2023-03" db="EMBL/GenBank/DDBJ databases">
        <title>Massive genome expansion in bonnet fungi (Mycena s.s.) driven by repeated elements and novel gene families across ecological guilds.</title>
        <authorList>
            <consortium name="Lawrence Berkeley National Laboratory"/>
            <person name="Harder C.B."/>
            <person name="Miyauchi S."/>
            <person name="Viragh M."/>
            <person name="Kuo A."/>
            <person name="Thoen E."/>
            <person name="Andreopoulos B."/>
            <person name="Lu D."/>
            <person name="Skrede I."/>
            <person name="Drula E."/>
            <person name="Henrissat B."/>
            <person name="Morin E."/>
            <person name="Kohler A."/>
            <person name="Barry K."/>
            <person name="LaButti K."/>
            <person name="Morin E."/>
            <person name="Salamov A."/>
            <person name="Lipzen A."/>
            <person name="Mereny Z."/>
            <person name="Hegedus B."/>
            <person name="Baldrian P."/>
            <person name="Stursova M."/>
            <person name="Weitz H."/>
            <person name="Taylor A."/>
            <person name="Grigoriev I.V."/>
            <person name="Nagy L.G."/>
            <person name="Martin F."/>
            <person name="Kauserud H."/>
        </authorList>
    </citation>
    <scope>NUCLEOTIDE SEQUENCE</scope>
    <source>
        <strain evidence="3">CBHHK067</strain>
    </source>
</reference>
<organism evidence="3 4">
    <name type="scientific">Mycena rosella</name>
    <name type="common">Pink bonnet</name>
    <name type="synonym">Agaricus rosellus</name>
    <dbReference type="NCBI Taxonomy" id="1033263"/>
    <lineage>
        <taxon>Eukaryota</taxon>
        <taxon>Fungi</taxon>
        <taxon>Dikarya</taxon>
        <taxon>Basidiomycota</taxon>
        <taxon>Agaricomycotina</taxon>
        <taxon>Agaricomycetes</taxon>
        <taxon>Agaricomycetidae</taxon>
        <taxon>Agaricales</taxon>
        <taxon>Marasmiineae</taxon>
        <taxon>Mycenaceae</taxon>
        <taxon>Mycena</taxon>
    </lineage>
</organism>
<evidence type="ECO:0000259" key="2">
    <source>
        <dbReference type="Pfam" id="PF08508"/>
    </source>
</evidence>
<accession>A0AAD7E0I4</accession>
<evidence type="ECO:0000313" key="4">
    <source>
        <dbReference type="Proteomes" id="UP001221757"/>
    </source>
</evidence>
<dbReference type="EMBL" id="JARKIE010000013">
    <property type="protein sequence ID" value="KAJ7703123.1"/>
    <property type="molecule type" value="Genomic_DNA"/>
</dbReference>
<sequence>MSIAAQRKHIVQSLDILLYELHCSKPRELDAAWSLRAFFALLVSLNAVTVWNHATSGASDGKTVVLDFIGMAYTPSKTRVLSLDVFIVFLQMVLATIAYETSLAKGSDTTTHNLLPSPTRSSRTKPYPSRSSAPYVIDLSFRAVVARLWRPLPRPSPGNGNLDGLPLPNTTPWPLPAVGLRMLLGVPSGRPSGRNVNETGDGNARIPGALDG</sequence>
<dbReference type="AlphaFoldDB" id="A0AAD7E0I4"/>
<dbReference type="Pfam" id="PF08508">
    <property type="entry name" value="DUF1746"/>
    <property type="match status" value="1"/>
</dbReference>
<feature type="region of interest" description="Disordered" evidence="1">
    <location>
        <begin position="107"/>
        <end position="129"/>
    </location>
</feature>
<feature type="domain" description="DUF1746" evidence="2">
    <location>
        <begin position="37"/>
        <end position="93"/>
    </location>
</feature>
<dbReference type="InterPro" id="IPR013715">
    <property type="entry name" value="DUF1746"/>
</dbReference>
<proteinExistence type="predicted"/>
<feature type="compositionally biased region" description="Polar residues" evidence="1">
    <location>
        <begin position="107"/>
        <end position="121"/>
    </location>
</feature>
<dbReference type="Proteomes" id="UP001221757">
    <property type="component" value="Unassembled WGS sequence"/>
</dbReference>
<protein>
    <recommendedName>
        <fullName evidence="2">DUF1746 domain-containing protein</fullName>
    </recommendedName>
</protein>
<keyword evidence="4" id="KW-1185">Reference proteome</keyword>
<name>A0AAD7E0I4_MYCRO</name>
<evidence type="ECO:0000313" key="3">
    <source>
        <dbReference type="EMBL" id="KAJ7703123.1"/>
    </source>
</evidence>
<comment type="caution">
    <text evidence="3">The sequence shown here is derived from an EMBL/GenBank/DDBJ whole genome shotgun (WGS) entry which is preliminary data.</text>
</comment>